<sequence>MISIGLDVGREHDPAALGVLHSGDPRPNSHRPHWSVLEIGNIELGTEYLDLAKMATSLAGAFHAAGHQTVLSIDATGIGAAVVEMARRNRPGLHICAITIGSSRTLARTDEHDYTVGKHRLTETLQVALEQSGISLPDSDGGVATMDQLRRFARRPTRSGYHKHEAASGHDDLVLALELALWTGDTLHDEYAGVRT</sequence>
<dbReference type="Proteomes" id="UP000564573">
    <property type="component" value="Unassembled WGS sequence"/>
</dbReference>
<dbReference type="Gene3D" id="3.30.420.240">
    <property type="match status" value="1"/>
</dbReference>
<gene>
    <name evidence="1" type="ORF">FB384_004909</name>
</gene>
<accession>A0A839XRZ6</accession>
<comment type="caution">
    <text evidence="1">The sequence shown here is derived from an EMBL/GenBank/DDBJ whole genome shotgun (WGS) entry which is preliminary data.</text>
</comment>
<protein>
    <recommendedName>
        <fullName evidence="3">Terminase large subunit gp17-like C-terminal domain-containing protein</fullName>
    </recommendedName>
</protein>
<evidence type="ECO:0008006" key="3">
    <source>
        <dbReference type="Google" id="ProtNLM"/>
    </source>
</evidence>
<organism evidence="1 2">
    <name type="scientific">Prauserella sediminis</name>
    <dbReference type="NCBI Taxonomy" id="577680"/>
    <lineage>
        <taxon>Bacteria</taxon>
        <taxon>Bacillati</taxon>
        <taxon>Actinomycetota</taxon>
        <taxon>Actinomycetes</taxon>
        <taxon>Pseudonocardiales</taxon>
        <taxon>Pseudonocardiaceae</taxon>
        <taxon>Prauserella</taxon>
        <taxon>Prauserella salsuginis group</taxon>
    </lineage>
</organism>
<dbReference type="AlphaFoldDB" id="A0A839XRZ6"/>
<name>A0A839XRZ6_9PSEU</name>
<proteinExistence type="predicted"/>
<reference evidence="1 2" key="1">
    <citation type="submission" date="2020-08" db="EMBL/GenBank/DDBJ databases">
        <title>Sequencing the genomes of 1000 actinobacteria strains.</title>
        <authorList>
            <person name="Klenk H.-P."/>
        </authorList>
    </citation>
    <scope>NUCLEOTIDE SEQUENCE [LARGE SCALE GENOMIC DNA]</scope>
    <source>
        <strain evidence="1 2">DSM 45267</strain>
    </source>
</reference>
<evidence type="ECO:0000313" key="1">
    <source>
        <dbReference type="EMBL" id="MBB3665950.1"/>
    </source>
</evidence>
<dbReference type="EMBL" id="JACIBS010000009">
    <property type="protein sequence ID" value="MBB3665950.1"/>
    <property type="molecule type" value="Genomic_DNA"/>
</dbReference>
<evidence type="ECO:0000313" key="2">
    <source>
        <dbReference type="Proteomes" id="UP000564573"/>
    </source>
</evidence>
<keyword evidence="2" id="KW-1185">Reference proteome</keyword>
<dbReference type="RefSeq" id="WP_183787150.1">
    <property type="nucleotide sequence ID" value="NZ_JACIBS010000009.1"/>
</dbReference>